<gene>
    <name evidence="2" type="ORF">CEK00_09580</name>
    <name evidence="1" type="ORF">CEK00_21900</name>
</gene>
<sequence>MNFSSNDSTFRALPRGAWDADHDIGAPPGNWDGWLDDHSNQFNAGVDNLKTELADAFEALKKNPSDPAALASYQTKLSEYNMYRMLQSNSSKTLADMQKQNIRNIA</sequence>
<protein>
    <submittedName>
        <fullName evidence="2">EscF/YscF/HrpA family type III secretion system needle major subunit</fullName>
    </submittedName>
</protein>
<dbReference type="Pfam" id="PF09392">
    <property type="entry name" value="T3SS_needle_F"/>
    <property type="match status" value="1"/>
</dbReference>
<geneLocation type="plasmid" evidence="1">
    <name>unnamed1</name>
</geneLocation>
<dbReference type="GO" id="GO:0015031">
    <property type="term" value="P:protein transport"/>
    <property type="evidence" value="ECO:0007669"/>
    <property type="project" value="InterPro"/>
</dbReference>
<evidence type="ECO:0000313" key="2">
    <source>
        <dbReference type="EMBL" id="PAM71831.1"/>
    </source>
</evidence>
<dbReference type="RefSeq" id="WP_095377869.1">
    <property type="nucleotide sequence ID" value="NZ_NJGC01000009.1"/>
</dbReference>
<dbReference type="InterPro" id="IPR021123">
    <property type="entry name" value="T3SS_needle-like"/>
</dbReference>
<name>A0A270NIG6_STEMA</name>
<accession>A0A270NIG6</accession>
<dbReference type="EMBL" id="NJGC01000009">
    <property type="protein sequence ID" value="PAM71831.1"/>
    <property type="molecule type" value="Genomic_DNA"/>
</dbReference>
<dbReference type="AlphaFoldDB" id="A0A270NIG6"/>
<comment type="caution">
    <text evidence="2">The sequence shown here is derived from an EMBL/GenBank/DDBJ whole genome shotgun (WGS) entry which is preliminary data.</text>
</comment>
<dbReference type="Proteomes" id="UP000216433">
    <property type="component" value="Unassembled WGS sequence"/>
</dbReference>
<proteinExistence type="predicted"/>
<organism evidence="2 3">
    <name type="scientific">Stenotrophomonas maltophilia</name>
    <name type="common">Pseudomonas maltophilia</name>
    <name type="synonym">Xanthomonas maltophilia</name>
    <dbReference type="NCBI Taxonomy" id="40324"/>
    <lineage>
        <taxon>Bacteria</taxon>
        <taxon>Pseudomonadati</taxon>
        <taxon>Pseudomonadota</taxon>
        <taxon>Gammaproteobacteria</taxon>
        <taxon>Lysobacterales</taxon>
        <taxon>Lysobacteraceae</taxon>
        <taxon>Stenotrophomonas</taxon>
        <taxon>Stenotrophomonas maltophilia group</taxon>
    </lineage>
</organism>
<dbReference type="Gene3D" id="1.20.58.90">
    <property type="match status" value="1"/>
</dbReference>
<keyword evidence="1" id="KW-0614">Plasmid</keyword>
<dbReference type="EMBL" id="NJGC01000149">
    <property type="protein sequence ID" value="PAM64674.1"/>
    <property type="molecule type" value="Genomic_DNA"/>
</dbReference>
<evidence type="ECO:0000313" key="1">
    <source>
        <dbReference type="EMBL" id="PAM64674.1"/>
    </source>
</evidence>
<evidence type="ECO:0000313" key="3">
    <source>
        <dbReference type="Proteomes" id="UP000216433"/>
    </source>
</evidence>
<reference evidence="2 3" key="1">
    <citation type="submission" date="2017-06" db="EMBL/GenBank/DDBJ databases">
        <title>Genome sequencing and assembly of Stenotrophomonas maltophilia DF07.</title>
        <authorList>
            <person name="Iyer R."/>
        </authorList>
    </citation>
    <scope>NUCLEOTIDE SEQUENCE [LARGE SCALE GENOMIC DNA]</scope>
    <source>
        <strain evidence="2 3">DF07</strain>
        <plasmid evidence="1">unnamed1</plasmid>
    </source>
</reference>
<dbReference type="InterPro" id="IPR037203">
    <property type="entry name" value="T3SS_needle-like_sf"/>
</dbReference>
<dbReference type="SUPFAM" id="SSF140129">
    <property type="entry name" value="MxiH-like"/>
    <property type="match status" value="1"/>
</dbReference>